<gene>
    <name evidence="1" type="ORF">B0O44_10429</name>
</gene>
<evidence type="ECO:0000313" key="2">
    <source>
        <dbReference type="Proteomes" id="UP000248198"/>
    </source>
</evidence>
<keyword evidence="2" id="KW-1185">Reference proteome</keyword>
<organism evidence="1 2">
    <name type="scientific">Pedobacter nutrimenti</name>
    <dbReference type="NCBI Taxonomy" id="1241337"/>
    <lineage>
        <taxon>Bacteria</taxon>
        <taxon>Pseudomonadati</taxon>
        <taxon>Bacteroidota</taxon>
        <taxon>Sphingobacteriia</taxon>
        <taxon>Sphingobacteriales</taxon>
        <taxon>Sphingobacteriaceae</taxon>
        <taxon>Pedobacter</taxon>
    </lineage>
</organism>
<evidence type="ECO:0000313" key="1">
    <source>
        <dbReference type="EMBL" id="PYF73859.1"/>
    </source>
</evidence>
<name>A0A318UQM6_9SPHI</name>
<sequence length="119" mass="13621">MKISELAKSFYAVKTSFCEQEKDLLLTEKLVNDLLKDPQTPDLELEISGLKKNIKIQQELLGSKKTELDIVSRELLGQMHSEGFKPEQKTEVHLTESSYVEIWPTKKETLACSTPIKRN</sequence>
<proteinExistence type="predicted"/>
<protein>
    <submittedName>
        <fullName evidence="1">Uncharacterized protein</fullName>
    </submittedName>
</protein>
<dbReference type="Proteomes" id="UP000248198">
    <property type="component" value="Unassembled WGS sequence"/>
</dbReference>
<dbReference type="RefSeq" id="WP_110830531.1">
    <property type="nucleotide sequence ID" value="NZ_QKLU01000004.1"/>
</dbReference>
<dbReference type="EMBL" id="QKLU01000004">
    <property type="protein sequence ID" value="PYF73859.1"/>
    <property type="molecule type" value="Genomic_DNA"/>
</dbReference>
<accession>A0A318UQM6</accession>
<comment type="caution">
    <text evidence="1">The sequence shown here is derived from an EMBL/GenBank/DDBJ whole genome shotgun (WGS) entry which is preliminary data.</text>
</comment>
<dbReference type="AlphaFoldDB" id="A0A318UQM6"/>
<reference evidence="1 2" key="1">
    <citation type="submission" date="2018-06" db="EMBL/GenBank/DDBJ databases">
        <title>Genomic Encyclopedia of Archaeal and Bacterial Type Strains, Phase II (KMG-II): from individual species to whole genera.</title>
        <authorList>
            <person name="Goeker M."/>
        </authorList>
    </citation>
    <scope>NUCLEOTIDE SEQUENCE [LARGE SCALE GENOMIC DNA]</scope>
    <source>
        <strain evidence="1 2">DSM 27372</strain>
    </source>
</reference>
<dbReference type="OrthoDB" id="766697at2"/>